<accession>A0ACB7T3M2</accession>
<name>A0ACB7T3M2_HYAAI</name>
<dbReference type="EMBL" id="CM023491">
    <property type="protein sequence ID" value="KAH6940746.1"/>
    <property type="molecule type" value="Genomic_DNA"/>
</dbReference>
<evidence type="ECO:0000313" key="2">
    <source>
        <dbReference type="Proteomes" id="UP000821845"/>
    </source>
</evidence>
<proteinExistence type="predicted"/>
<dbReference type="Proteomes" id="UP000821845">
    <property type="component" value="Chromosome 11"/>
</dbReference>
<comment type="caution">
    <text evidence="1">The sequence shown here is derived from an EMBL/GenBank/DDBJ whole genome shotgun (WGS) entry which is preliminary data.</text>
</comment>
<organism evidence="1 2">
    <name type="scientific">Hyalomma asiaticum</name>
    <name type="common">Tick</name>
    <dbReference type="NCBI Taxonomy" id="266040"/>
    <lineage>
        <taxon>Eukaryota</taxon>
        <taxon>Metazoa</taxon>
        <taxon>Ecdysozoa</taxon>
        <taxon>Arthropoda</taxon>
        <taxon>Chelicerata</taxon>
        <taxon>Arachnida</taxon>
        <taxon>Acari</taxon>
        <taxon>Parasitiformes</taxon>
        <taxon>Ixodida</taxon>
        <taxon>Ixodoidea</taxon>
        <taxon>Ixodidae</taxon>
        <taxon>Hyalomminae</taxon>
        <taxon>Hyalomma</taxon>
    </lineage>
</organism>
<evidence type="ECO:0000313" key="1">
    <source>
        <dbReference type="EMBL" id="KAH6940746.1"/>
    </source>
</evidence>
<gene>
    <name evidence="1" type="ORF">HPB50_005918</name>
</gene>
<protein>
    <submittedName>
        <fullName evidence="1">Uncharacterized protein</fullName>
    </submittedName>
</protein>
<sequence length="221" mass="24317">MSPPTPGKPGQVKTTDNAKTRTQAPTFNAWDFPSLANVQTKRQNAILRRHTEILAKKIHELEAKLARLAEPQAQAGSSEPMQQTEPENFDDRASVASGVSSDSQCTALSVGNMPIMEHRLQNLERTTADMPGKILEGVRASLRELWQRELPQIVESITPIATDSVLSIVQGRTGVPFRNSRSRSRSPRPDKRRRTVAPRQTTGLQEHIPAASFPEIIGATA</sequence>
<keyword evidence="2" id="KW-1185">Reference proteome</keyword>
<reference evidence="1" key="1">
    <citation type="submission" date="2020-05" db="EMBL/GenBank/DDBJ databases">
        <title>Large-scale comparative analyses of tick genomes elucidate their genetic diversity and vector capacities.</title>
        <authorList>
            <person name="Jia N."/>
            <person name="Wang J."/>
            <person name="Shi W."/>
            <person name="Du L."/>
            <person name="Sun Y."/>
            <person name="Zhan W."/>
            <person name="Jiang J."/>
            <person name="Wang Q."/>
            <person name="Zhang B."/>
            <person name="Ji P."/>
            <person name="Sakyi L.B."/>
            <person name="Cui X."/>
            <person name="Yuan T."/>
            <person name="Jiang B."/>
            <person name="Yang W."/>
            <person name="Lam T.T.-Y."/>
            <person name="Chang Q."/>
            <person name="Ding S."/>
            <person name="Wang X."/>
            <person name="Zhu J."/>
            <person name="Ruan X."/>
            <person name="Zhao L."/>
            <person name="Wei J."/>
            <person name="Que T."/>
            <person name="Du C."/>
            <person name="Cheng J."/>
            <person name="Dai P."/>
            <person name="Han X."/>
            <person name="Huang E."/>
            <person name="Gao Y."/>
            <person name="Liu J."/>
            <person name="Shao H."/>
            <person name="Ye R."/>
            <person name="Li L."/>
            <person name="Wei W."/>
            <person name="Wang X."/>
            <person name="Wang C."/>
            <person name="Yang T."/>
            <person name="Huo Q."/>
            <person name="Li W."/>
            <person name="Guo W."/>
            <person name="Chen H."/>
            <person name="Zhou L."/>
            <person name="Ni X."/>
            <person name="Tian J."/>
            <person name="Zhou Y."/>
            <person name="Sheng Y."/>
            <person name="Liu T."/>
            <person name="Pan Y."/>
            <person name="Xia L."/>
            <person name="Li J."/>
            <person name="Zhao F."/>
            <person name="Cao W."/>
        </authorList>
    </citation>
    <scope>NUCLEOTIDE SEQUENCE</scope>
    <source>
        <strain evidence="1">Hyas-2018</strain>
    </source>
</reference>